<dbReference type="SUPFAM" id="SSF53067">
    <property type="entry name" value="Actin-like ATPase domain"/>
    <property type="match status" value="1"/>
</dbReference>
<dbReference type="InterPro" id="IPR043129">
    <property type="entry name" value="ATPase_NBD"/>
</dbReference>
<dbReference type="Gene3D" id="3.30.420.40">
    <property type="match status" value="1"/>
</dbReference>
<dbReference type="GO" id="GO:0016787">
    <property type="term" value="F:hydrolase activity"/>
    <property type="evidence" value="ECO:0007669"/>
    <property type="project" value="InterPro"/>
</dbReference>
<dbReference type="Pfam" id="PF01968">
    <property type="entry name" value="Hydantoinase_A"/>
    <property type="match status" value="1"/>
</dbReference>
<evidence type="ECO:0000313" key="2">
    <source>
        <dbReference type="EMBL" id="KFI20739.1"/>
    </source>
</evidence>
<name>A0A0E2Z5T4_9GAMM</name>
<dbReference type="Proteomes" id="UP000028839">
    <property type="component" value="Unassembled WGS sequence"/>
</dbReference>
<dbReference type="OrthoDB" id="1792672at2"/>
<dbReference type="Gene3D" id="3.30.420.190">
    <property type="entry name" value="conserved archaeal protein q6m145"/>
    <property type="match status" value="1"/>
</dbReference>
<comment type="caution">
    <text evidence="2">The sequence shown here is derived from an EMBL/GenBank/DDBJ whole genome shotgun (WGS) entry which is preliminary data.</text>
</comment>
<dbReference type="NCBIfam" id="TIGR03123">
    <property type="entry name" value="one_C_unchar_1"/>
    <property type="match status" value="1"/>
</dbReference>
<dbReference type="InterPro" id="IPR002821">
    <property type="entry name" value="Hydantoinase_A"/>
</dbReference>
<evidence type="ECO:0000313" key="3">
    <source>
        <dbReference type="Proteomes" id="UP000028839"/>
    </source>
</evidence>
<accession>A0A0E2Z5T4</accession>
<sequence length="353" mass="38901">MLSRPLAISGWDIGGAHLKAALTDSQGRIAACIQLPCPLWQGLEKLQQAFSQMQLELKNKDCLAAITMTGELADLFNDRDEGVIKILEYASQHFQNIPVYVFAGTQGFISLEQAAKYTEAIASANYLATSQLAARHWKEGLFLDIGSTTSDLIPCKDSIPCPRGKNDQERLASGELLYSGVTRTPLIALARRAPLEGQWIRLAAEWFATTADVYHLLGRLSPSDDLHPSADNRGKQPRDCARRLARMVGTDSKHWPLPAWQGLAAYFAEQQCQQLTDAVFQVLSRVDISPKAPLIGAGIGRFLVAECARRLRRPYADFSEALDIHPPIPISADHAPAAALARLAWEQLRDKIH</sequence>
<dbReference type="HOGENOM" id="CLU_060932_0_0_6"/>
<feature type="domain" description="Hydantoinase A/oxoprolinase" evidence="1">
    <location>
        <begin position="65"/>
        <end position="311"/>
    </location>
</feature>
<evidence type="ECO:0000259" key="1">
    <source>
        <dbReference type="Pfam" id="PF01968"/>
    </source>
</evidence>
<dbReference type="InterPro" id="IPR002756">
    <property type="entry name" value="MfnF"/>
</dbReference>
<reference evidence="2 3" key="1">
    <citation type="submission" date="2014-07" db="EMBL/GenBank/DDBJ databases">
        <title>Comparative analysis of Nitrosococcus oceani genome inventories of strains from Pacific and Atlantic gyres.</title>
        <authorList>
            <person name="Lim C.K."/>
            <person name="Wang L."/>
            <person name="Sayavedra-Soto L.A."/>
            <person name="Klotz M.G."/>
        </authorList>
    </citation>
    <scope>NUCLEOTIDE SEQUENCE [LARGE SCALE GENOMIC DNA]</scope>
    <source>
        <strain evidence="2 3">C-27</strain>
    </source>
</reference>
<dbReference type="AlphaFoldDB" id="A0A0E2Z5T4"/>
<proteinExistence type="predicted"/>
<protein>
    <submittedName>
        <fullName evidence="2">S-layer protein</fullName>
    </submittedName>
</protein>
<dbReference type="EMBL" id="JPGN01000009">
    <property type="protein sequence ID" value="KFI20739.1"/>
    <property type="molecule type" value="Genomic_DNA"/>
</dbReference>
<organism evidence="2 3">
    <name type="scientific">Nitrosococcus oceani C-27</name>
    <dbReference type="NCBI Taxonomy" id="314279"/>
    <lineage>
        <taxon>Bacteria</taxon>
        <taxon>Pseudomonadati</taxon>
        <taxon>Pseudomonadota</taxon>
        <taxon>Gammaproteobacteria</taxon>
        <taxon>Chromatiales</taxon>
        <taxon>Chromatiaceae</taxon>
        <taxon>Nitrosococcus</taxon>
    </lineage>
</organism>
<gene>
    <name evidence="2" type="ORF">IB75_01305</name>
</gene>